<evidence type="ECO:0000313" key="1">
    <source>
        <dbReference type="EMBL" id="HHS51418.1"/>
    </source>
</evidence>
<accession>A0A7C6E9E2</accession>
<dbReference type="InterPro" id="IPR019151">
    <property type="entry name" value="Proteasome_assmbl_chaperone_2"/>
</dbReference>
<sequence>MNIKPPIHLTERIKLDQPVMFAAWPGMGNVALGAINYLRRNLAMHRFAQIDTNAFYSPEGIVVEDGLASIPPPPRSIFYFRREPDIIVLENDVQFGGASGVNFARTVIDFAQEMAVKRIFTGAAFPVPTSYRASVKLFGVANMKSGLDLLVRHRIKVMEEGSISGLNGLILGYAQEKGIESICILATMPVYATGFPNPRSWKALVEVFSQILNVNINFAELDTKIQQIDSRMEQIETHLQEMLGMKEREAPREEPTEEGISQYVLNKIERLFQEAKTNREKALELKRELDRWGLFEMYEDRFLDLFKKD</sequence>
<comment type="caution">
    <text evidence="1">The sequence shown here is derived from an EMBL/GenBank/DDBJ whole genome shotgun (WGS) entry which is preliminary data.</text>
</comment>
<dbReference type="Gene3D" id="3.40.50.10900">
    <property type="entry name" value="PAC-like subunit"/>
    <property type="match status" value="1"/>
</dbReference>
<name>A0A7C6E9E2_UNCW3</name>
<evidence type="ECO:0008006" key="2">
    <source>
        <dbReference type="Google" id="ProtNLM"/>
    </source>
</evidence>
<dbReference type="InterPro" id="IPR038389">
    <property type="entry name" value="PSMG2_sf"/>
</dbReference>
<reference evidence="1" key="1">
    <citation type="journal article" date="2020" name="mSystems">
        <title>Genome- and Community-Level Interaction Insights into Carbon Utilization and Element Cycling Functions of Hydrothermarchaeota in Hydrothermal Sediment.</title>
        <authorList>
            <person name="Zhou Z."/>
            <person name="Liu Y."/>
            <person name="Xu W."/>
            <person name="Pan J."/>
            <person name="Luo Z.H."/>
            <person name="Li M."/>
        </authorList>
    </citation>
    <scope>NUCLEOTIDE SEQUENCE [LARGE SCALE GENOMIC DNA]</scope>
    <source>
        <strain evidence="1">SpSt-876</strain>
    </source>
</reference>
<proteinExistence type="predicted"/>
<dbReference type="Pfam" id="PF09754">
    <property type="entry name" value="PAC2"/>
    <property type="match status" value="1"/>
</dbReference>
<organism evidence="1">
    <name type="scientific">candidate division WOR-3 bacterium</name>
    <dbReference type="NCBI Taxonomy" id="2052148"/>
    <lineage>
        <taxon>Bacteria</taxon>
        <taxon>Bacteria division WOR-3</taxon>
    </lineage>
</organism>
<protein>
    <recommendedName>
        <fullName evidence="2">PAC2 family protein</fullName>
    </recommendedName>
</protein>
<dbReference type="AlphaFoldDB" id="A0A7C6E9E2"/>
<gene>
    <name evidence="1" type="ORF">ENW73_00925</name>
</gene>
<dbReference type="EMBL" id="DTLI01000022">
    <property type="protein sequence ID" value="HHS51418.1"/>
    <property type="molecule type" value="Genomic_DNA"/>
</dbReference>
<dbReference type="PANTHER" id="PTHR35610">
    <property type="entry name" value="3-ISOPROPYLMALATE DEHYDRATASE-RELATED"/>
    <property type="match status" value="1"/>
</dbReference>
<dbReference type="SUPFAM" id="SSF159659">
    <property type="entry name" value="Cgl1923-like"/>
    <property type="match status" value="1"/>
</dbReference>